<keyword evidence="2" id="KW-1185">Reference proteome</keyword>
<sequence length="316" mass="35869">MNINLLNLPAAICTIVFRKILDAQLGGRFASGRIVTRGPWHIEEYISPNVLYIYVIGAALTFLGNHLRRGTIFKIADSCTRRAITLRDKCLQKKRWLKRNRSWVLKNLLSSRENQVKALNYLSCSIPNPDLVQEHLPTTATTAAPCLTQPRDVGEISNATYFTASKDEDNPPSGEVIQSVDDMKIRTEKPRRRRRRKRRGKRQQSLDRGDCPSDEQKVQESGSCGSTMDVYTKSVIRELIPSDYSEESDTDTFQIPEIRMPVTAAAGTAVNTTSKKIRPITNRGYRREGKKHSNLSLVRKTRSGRIYGFREYALHS</sequence>
<organism evidence="2 3">
    <name type="scientific">Nicrophorus vespilloides</name>
    <name type="common">Boreal carrion beetle</name>
    <dbReference type="NCBI Taxonomy" id="110193"/>
    <lineage>
        <taxon>Eukaryota</taxon>
        <taxon>Metazoa</taxon>
        <taxon>Ecdysozoa</taxon>
        <taxon>Arthropoda</taxon>
        <taxon>Hexapoda</taxon>
        <taxon>Insecta</taxon>
        <taxon>Pterygota</taxon>
        <taxon>Neoptera</taxon>
        <taxon>Endopterygota</taxon>
        <taxon>Coleoptera</taxon>
        <taxon>Polyphaga</taxon>
        <taxon>Staphyliniformia</taxon>
        <taxon>Silphidae</taxon>
        <taxon>Nicrophorinae</taxon>
        <taxon>Nicrophorus</taxon>
    </lineage>
</organism>
<reference evidence="3" key="1">
    <citation type="submission" date="2025-08" db="UniProtKB">
        <authorList>
            <consortium name="RefSeq"/>
        </authorList>
    </citation>
    <scope>IDENTIFICATION</scope>
    <source>
        <tissue evidence="3">Whole Larva</tissue>
    </source>
</reference>
<name>A0ABM1MVB0_NICVS</name>
<evidence type="ECO:0000256" key="1">
    <source>
        <dbReference type="SAM" id="MobiDB-lite"/>
    </source>
</evidence>
<feature type="compositionally biased region" description="Basic and acidic residues" evidence="1">
    <location>
        <begin position="204"/>
        <end position="218"/>
    </location>
</feature>
<evidence type="ECO:0000313" key="3">
    <source>
        <dbReference type="RefSeq" id="XP_017778510.1"/>
    </source>
</evidence>
<proteinExistence type="predicted"/>
<dbReference type="Proteomes" id="UP000695000">
    <property type="component" value="Unplaced"/>
</dbReference>
<accession>A0ABM1MVB0</accession>
<feature type="region of interest" description="Disordered" evidence="1">
    <location>
        <begin position="186"/>
        <end position="226"/>
    </location>
</feature>
<dbReference type="RefSeq" id="XP_017778510.1">
    <property type="nucleotide sequence ID" value="XM_017923021.1"/>
</dbReference>
<gene>
    <name evidence="3" type="primary">LOC108564102</name>
</gene>
<protein>
    <submittedName>
        <fullName evidence="3">Uncharacterized protein LOC108564102</fullName>
    </submittedName>
</protein>
<feature type="compositionally biased region" description="Basic residues" evidence="1">
    <location>
        <begin position="189"/>
        <end position="202"/>
    </location>
</feature>
<evidence type="ECO:0000313" key="2">
    <source>
        <dbReference type="Proteomes" id="UP000695000"/>
    </source>
</evidence>
<dbReference type="GeneID" id="108564102"/>